<proteinExistence type="predicted"/>
<dbReference type="GO" id="GO:0016788">
    <property type="term" value="F:hydrolase activity, acting on ester bonds"/>
    <property type="evidence" value="ECO:0007669"/>
    <property type="project" value="UniProtKB-ARBA"/>
</dbReference>
<dbReference type="InterPro" id="IPR000383">
    <property type="entry name" value="Xaa-Pro-like_dom"/>
</dbReference>
<organism evidence="3">
    <name type="scientific">hydrothermal vent metagenome</name>
    <dbReference type="NCBI Taxonomy" id="652676"/>
    <lineage>
        <taxon>unclassified sequences</taxon>
        <taxon>metagenomes</taxon>
        <taxon>ecological metagenomes</taxon>
    </lineage>
</organism>
<dbReference type="GO" id="GO:0005524">
    <property type="term" value="F:ATP binding"/>
    <property type="evidence" value="ECO:0007669"/>
    <property type="project" value="UniProtKB-KW"/>
</dbReference>
<dbReference type="EMBL" id="CZQC01000043">
    <property type="protein sequence ID" value="CUS41481.1"/>
    <property type="molecule type" value="Genomic_DNA"/>
</dbReference>
<dbReference type="InterPro" id="IPR029058">
    <property type="entry name" value="AB_hydrolase_fold"/>
</dbReference>
<reference evidence="3" key="1">
    <citation type="submission" date="2015-10" db="EMBL/GenBank/DDBJ databases">
        <authorList>
            <person name="Gilbert D.G."/>
        </authorList>
    </citation>
    <scope>NUCLEOTIDE SEQUENCE</scope>
</reference>
<gene>
    <name evidence="3" type="ORF">MGWOODY_Tha428</name>
</gene>
<sequence length="559" mass="60737">MFKRLLYVLATLIAAIFVFQWLTAASFEFDSPSTTEALSEKYTQILIKSHDGTTIGLTLYQPQLAAGENAPLILHTNGFGGTRAARPLSLYGQLMLSGTSSIAAWHRGYWMISFDQRGVGESGDEIHLMDPDFEVKDFSAVIDWAIANIPRISKDDNGEAIIGAVGESYGGGSAVNASLRDPRIDAIVPLTTWWDLSDAFGANRHVKSAWGGTLGLLGTFSSGFDFGMAIEPEYLALFNGYMNDKVDADMDRRSPMTYCAQGMSIQADALFIQGFKDTLFPLNQGLNNRACALTGGKDVRFVGIQDGHKLWPIQPWSGLPIFNTQETIVCDGQVFDTQTMILDWLDEKLKGITPSQEIPKLCLTFSDDSGRNLEQVTYGGESFVIPSTIFHLTPSGLLEGLLDPLDSLMDRISPLAEQPALQTTGGSIRPAFVPLYQASTPMDLLGVPLIDVNFTSTESEHDGVGYLALGVRKAGKRHIEILSDQYLPLPGDGLYQQEFPAVSFQLHAGDEVGVVLQGFTWQYLANSEGLLSSGTVAGHIALPLIAPRTLSEGLSTQSF</sequence>
<accession>A0A160TC80</accession>
<name>A0A160TC80_9ZZZZ</name>
<dbReference type="SUPFAM" id="SSF53474">
    <property type="entry name" value="alpha/beta-Hydrolases"/>
    <property type="match status" value="1"/>
</dbReference>
<dbReference type="AlphaFoldDB" id="A0A160TC80"/>
<dbReference type="Pfam" id="PF02129">
    <property type="entry name" value="Peptidase_S15"/>
    <property type="match status" value="1"/>
</dbReference>
<dbReference type="InterPro" id="IPR050261">
    <property type="entry name" value="FrsA_esterase"/>
</dbReference>
<feature type="domain" description="Xaa-Pro dipeptidyl-peptidase-like" evidence="2">
    <location>
        <begin position="51"/>
        <end position="207"/>
    </location>
</feature>
<keyword evidence="1" id="KW-0378">Hydrolase</keyword>
<dbReference type="PANTHER" id="PTHR22946:SF9">
    <property type="entry name" value="POLYKETIDE TRANSFERASE AF380"/>
    <property type="match status" value="1"/>
</dbReference>
<protein>
    <submittedName>
        <fullName evidence="3">Putative ABC transporter ATP-binding protein</fullName>
    </submittedName>
</protein>
<dbReference type="Gene3D" id="3.40.50.1820">
    <property type="entry name" value="alpha/beta hydrolase"/>
    <property type="match status" value="1"/>
</dbReference>
<evidence type="ECO:0000256" key="1">
    <source>
        <dbReference type="ARBA" id="ARBA00022801"/>
    </source>
</evidence>
<evidence type="ECO:0000313" key="3">
    <source>
        <dbReference type="EMBL" id="CUS41481.1"/>
    </source>
</evidence>
<keyword evidence="3" id="KW-0067">ATP-binding</keyword>
<dbReference type="PANTHER" id="PTHR22946">
    <property type="entry name" value="DIENELACTONE HYDROLASE DOMAIN-CONTAINING PROTEIN-RELATED"/>
    <property type="match status" value="1"/>
</dbReference>
<evidence type="ECO:0000259" key="2">
    <source>
        <dbReference type="Pfam" id="PF02129"/>
    </source>
</evidence>
<keyword evidence="3" id="KW-0547">Nucleotide-binding</keyword>